<sequence length="84" mass="9670">MSLLTWIGSIIITIYSYIFLATFVSKQLLKIDLFKNYELITDVIGTVIAIPLIFLISLFILKKIRKFISNDLDKQLFGIILDKS</sequence>
<dbReference type="EMBL" id="UINC01013787">
    <property type="protein sequence ID" value="SVA59320.1"/>
    <property type="molecule type" value="Genomic_DNA"/>
</dbReference>
<proteinExistence type="predicted"/>
<accession>A0A381X3X0</accession>
<feature type="transmembrane region" description="Helical" evidence="1">
    <location>
        <begin position="37"/>
        <end position="61"/>
    </location>
</feature>
<reference evidence="2" key="1">
    <citation type="submission" date="2018-05" db="EMBL/GenBank/DDBJ databases">
        <authorList>
            <person name="Lanie J.A."/>
            <person name="Ng W.-L."/>
            <person name="Kazmierczak K.M."/>
            <person name="Andrzejewski T.M."/>
            <person name="Davidsen T.M."/>
            <person name="Wayne K.J."/>
            <person name="Tettelin H."/>
            <person name="Glass J.I."/>
            <person name="Rusch D."/>
            <person name="Podicherti R."/>
            <person name="Tsui H.-C.T."/>
            <person name="Winkler M.E."/>
        </authorList>
    </citation>
    <scope>NUCLEOTIDE SEQUENCE</scope>
</reference>
<feature type="transmembrane region" description="Helical" evidence="1">
    <location>
        <begin position="6"/>
        <end position="25"/>
    </location>
</feature>
<feature type="non-terminal residue" evidence="2">
    <location>
        <position position="84"/>
    </location>
</feature>
<keyword evidence="1" id="KW-0472">Membrane</keyword>
<keyword evidence="1" id="KW-0812">Transmembrane</keyword>
<evidence type="ECO:0000313" key="2">
    <source>
        <dbReference type="EMBL" id="SVA59320.1"/>
    </source>
</evidence>
<protein>
    <submittedName>
        <fullName evidence="2">Uncharacterized protein</fullName>
    </submittedName>
</protein>
<keyword evidence="1" id="KW-1133">Transmembrane helix</keyword>
<evidence type="ECO:0000256" key="1">
    <source>
        <dbReference type="SAM" id="Phobius"/>
    </source>
</evidence>
<name>A0A381X3X0_9ZZZZ</name>
<gene>
    <name evidence="2" type="ORF">METZ01_LOCUS112174</name>
</gene>
<dbReference type="AlphaFoldDB" id="A0A381X3X0"/>
<organism evidence="2">
    <name type="scientific">marine metagenome</name>
    <dbReference type="NCBI Taxonomy" id="408172"/>
    <lineage>
        <taxon>unclassified sequences</taxon>
        <taxon>metagenomes</taxon>
        <taxon>ecological metagenomes</taxon>
    </lineage>
</organism>